<keyword evidence="1" id="KW-0472">Membrane</keyword>
<keyword evidence="1" id="KW-1133">Transmembrane helix</keyword>
<keyword evidence="2" id="KW-0732">Signal</keyword>
<feature type="transmembrane region" description="Helical" evidence="1">
    <location>
        <begin position="54"/>
        <end position="76"/>
    </location>
</feature>
<comment type="caution">
    <text evidence="3">The sequence shown here is derived from an EMBL/GenBank/DDBJ whole genome shotgun (WGS) entry which is preliminary data.</text>
</comment>
<dbReference type="EMBL" id="JADQDN010000008">
    <property type="protein sequence ID" value="MBF9197393.1"/>
    <property type="molecule type" value="Genomic_DNA"/>
</dbReference>
<evidence type="ECO:0000256" key="2">
    <source>
        <dbReference type="SAM" id="SignalP"/>
    </source>
</evidence>
<evidence type="ECO:0000256" key="1">
    <source>
        <dbReference type="SAM" id="Phobius"/>
    </source>
</evidence>
<gene>
    <name evidence="3" type="ORF">I2H36_15235</name>
</gene>
<accession>A0ABS0HV98</accession>
<feature type="signal peptide" evidence="2">
    <location>
        <begin position="1"/>
        <end position="24"/>
    </location>
</feature>
<dbReference type="Proteomes" id="UP000611708">
    <property type="component" value="Unassembled WGS sequence"/>
</dbReference>
<keyword evidence="1" id="KW-0812">Transmembrane</keyword>
<name>A0ABS0HV98_9HYPH</name>
<proteinExistence type="predicted"/>
<dbReference type="RefSeq" id="WP_196264761.1">
    <property type="nucleotide sequence ID" value="NZ_JADQDN010000008.1"/>
</dbReference>
<feature type="chain" id="PRO_5045087668" evidence="2">
    <location>
        <begin position="25"/>
        <end position="91"/>
    </location>
</feature>
<organism evidence="3 4">
    <name type="scientific">Microvirga terrestris</name>
    <dbReference type="NCBI Taxonomy" id="2791024"/>
    <lineage>
        <taxon>Bacteria</taxon>
        <taxon>Pseudomonadati</taxon>
        <taxon>Pseudomonadota</taxon>
        <taxon>Alphaproteobacteria</taxon>
        <taxon>Hyphomicrobiales</taxon>
        <taxon>Methylobacteriaceae</taxon>
        <taxon>Microvirga</taxon>
    </lineage>
</organism>
<protein>
    <submittedName>
        <fullName evidence="3">Uncharacterized protein</fullName>
    </submittedName>
</protein>
<sequence>MSSTLKLTCSLAAFIVGAAIGALAGTLAAAEIFALGFGISAASAEGTKHEFYLILMTFNGAIFGFVGGGVAGLMLIRSMLRAKSSTETPPR</sequence>
<reference evidence="3 4" key="1">
    <citation type="submission" date="2020-11" db="EMBL/GenBank/DDBJ databases">
        <authorList>
            <person name="Kim M.K."/>
        </authorList>
    </citation>
    <scope>NUCLEOTIDE SEQUENCE [LARGE SCALE GENOMIC DNA]</scope>
    <source>
        <strain evidence="3 4">BT290</strain>
    </source>
</reference>
<evidence type="ECO:0000313" key="4">
    <source>
        <dbReference type="Proteomes" id="UP000611708"/>
    </source>
</evidence>
<evidence type="ECO:0000313" key="3">
    <source>
        <dbReference type="EMBL" id="MBF9197393.1"/>
    </source>
</evidence>
<keyword evidence="4" id="KW-1185">Reference proteome</keyword>